<name>A0AAE9YGF1_9ACTN</name>
<evidence type="ECO:0000313" key="4">
    <source>
        <dbReference type="Proteomes" id="UP001216390"/>
    </source>
</evidence>
<keyword evidence="1" id="KW-1133">Transmembrane helix</keyword>
<protein>
    <submittedName>
        <fullName evidence="3">Potassium channel family protein</fullName>
    </submittedName>
</protein>
<keyword evidence="3" id="KW-0406">Ion transport</keyword>
<evidence type="ECO:0000256" key="1">
    <source>
        <dbReference type="SAM" id="Phobius"/>
    </source>
</evidence>
<evidence type="ECO:0000259" key="2">
    <source>
        <dbReference type="Pfam" id="PF07885"/>
    </source>
</evidence>
<dbReference type="Proteomes" id="UP001216390">
    <property type="component" value="Chromosome"/>
</dbReference>
<feature type="domain" description="Potassium channel" evidence="2">
    <location>
        <begin position="28"/>
        <end position="97"/>
    </location>
</feature>
<dbReference type="EMBL" id="CP116942">
    <property type="protein sequence ID" value="WCO68042.1"/>
    <property type="molecule type" value="Genomic_DNA"/>
</dbReference>
<dbReference type="InterPro" id="IPR013099">
    <property type="entry name" value="K_chnl_dom"/>
</dbReference>
<dbReference type="RefSeq" id="WP_272737559.1">
    <property type="nucleotide sequence ID" value="NZ_CP116942.1"/>
</dbReference>
<keyword evidence="3" id="KW-0813">Transport</keyword>
<keyword evidence="1" id="KW-0812">Transmembrane</keyword>
<gene>
    <name evidence="3" type="ORF">PO878_04800</name>
</gene>
<reference evidence="3" key="1">
    <citation type="submission" date="2023-01" db="EMBL/GenBank/DDBJ databases">
        <title>The diversity of Class Acidimicrobiia in South China Sea sediment environments and the proposal of Iamia marina sp. nov., a novel species of the genus Iamia.</title>
        <authorList>
            <person name="He Y."/>
            <person name="Tian X."/>
        </authorList>
    </citation>
    <scope>NUCLEOTIDE SEQUENCE</scope>
    <source>
        <strain evidence="3">DSM 19957</strain>
    </source>
</reference>
<proteinExistence type="predicted"/>
<evidence type="ECO:0000313" key="3">
    <source>
        <dbReference type="EMBL" id="WCO68042.1"/>
    </source>
</evidence>
<accession>A0AAE9YGF1</accession>
<dbReference type="GO" id="GO:0034220">
    <property type="term" value="P:monoatomic ion transmembrane transport"/>
    <property type="evidence" value="ECO:0007669"/>
    <property type="project" value="UniProtKB-KW"/>
</dbReference>
<keyword evidence="1" id="KW-0472">Membrane</keyword>
<dbReference type="AlphaFoldDB" id="A0AAE9YGF1"/>
<sequence>MFGLALTLGIVISWILGVWAAWTLIFASAEGSVVEAATSRPTDLNGKAYFAGYSVLTLGNGELEPTSASWRMATLAAAGTGLGLVTLAVTYILNIVQAGNRRRSLATVIWTLGDTPQDIVERAHEDPTNVSQQLWSLIDPLAMVREQHVAFPVLHYLHATDRRRALPVQVAKLADAVQRLRGERTGDDLSPSVLASTARALGEYARTVGAYVPTDADPLGDDGIEPGRLLRSAGWDVPDRP</sequence>
<dbReference type="Pfam" id="PF07885">
    <property type="entry name" value="Ion_trans_2"/>
    <property type="match status" value="1"/>
</dbReference>
<dbReference type="SUPFAM" id="SSF81324">
    <property type="entry name" value="Voltage-gated potassium channels"/>
    <property type="match status" value="1"/>
</dbReference>
<keyword evidence="3" id="KW-0407">Ion channel</keyword>
<dbReference type="KEGG" id="ima:PO878_04800"/>
<organism evidence="3 4">
    <name type="scientific">Iamia majanohamensis</name>
    <dbReference type="NCBI Taxonomy" id="467976"/>
    <lineage>
        <taxon>Bacteria</taxon>
        <taxon>Bacillati</taxon>
        <taxon>Actinomycetota</taxon>
        <taxon>Acidimicrobiia</taxon>
        <taxon>Acidimicrobiales</taxon>
        <taxon>Iamiaceae</taxon>
        <taxon>Iamia</taxon>
    </lineage>
</organism>
<keyword evidence="4" id="KW-1185">Reference proteome</keyword>
<feature type="transmembrane region" description="Helical" evidence="1">
    <location>
        <begin position="72"/>
        <end position="93"/>
    </location>
</feature>